<reference evidence="4 5" key="1">
    <citation type="submission" date="2020-06" db="EMBL/GenBank/DDBJ databases">
        <title>Transcriptomic and genomic resources for Thalictrum thalictroides and T. hernandezii: Facilitating candidate gene discovery in an emerging model plant lineage.</title>
        <authorList>
            <person name="Arias T."/>
            <person name="Riano-Pachon D.M."/>
            <person name="Di Stilio V.S."/>
        </authorList>
    </citation>
    <scope>NUCLEOTIDE SEQUENCE [LARGE SCALE GENOMIC DNA]</scope>
    <source>
        <strain evidence="5">cv. WT478/WT964</strain>
        <tissue evidence="4">Leaves</tissue>
    </source>
</reference>
<dbReference type="InterPro" id="IPR036638">
    <property type="entry name" value="HLH_DNA-bd_sf"/>
</dbReference>
<dbReference type="GO" id="GO:0003677">
    <property type="term" value="F:DNA binding"/>
    <property type="evidence" value="ECO:0007669"/>
    <property type="project" value="UniProtKB-KW"/>
</dbReference>
<protein>
    <submittedName>
        <fullName evidence="4">Transcription factor une10</fullName>
    </submittedName>
</protein>
<proteinExistence type="predicted"/>
<organism evidence="4 5">
    <name type="scientific">Thalictrum thalictroides</name>
    <name type="common">Rue-anemone</name>
    <name type="synonym">Anemone thalictroides</name>
    <dbReference type="NCBI Taxonomy" id="46969"/>
    <lineage>
        <taxon>Eukaryota</taxon>
        <taxon>Viridiplantae</taxon>
        <taxon>Streptophyta</taxon>
        <taxon>Embryophyta</taxon>
        <taxon>Tracheophyta</taxon>
        <taxon>Spermatophyta</taxon>
        <taxon>Magnoliopsida</taxon>
        <taxon>Ranunculales</taxon>
        <taxon>Ranunculaceae</taxon>
        <taxon>Thalictroideae</taxon>
        <taxon>Thalictrum</taxon>
    </lineage>
</organism>
<dbReference type="Gene3D" id="4.10.280.10">
    <property type="entry name" value="Helix-loop-helix DNA-binding domain"/>
    <property type="match status" value="1"/>
</dbReference>
<dbReference type="OrthoDB" id="1743014at2759"/>
<evidence type="ECO:0000313" key="5">
    <source>
        <dbReference type="Proteomes" id="UP000554482"/>
    </source>
</evidence>
<dbReference type="GO" id="GO:0046983">
    <property type="term" value="F:protein dimerization activity"/>
    <property type="evidence" value="ECO:0007669"/>
    <property type="project" value="InterPro"/>
</dbReference>
<sequence>MVVDIFGMTGNDWLNLVHVHICKQGGKQLVVQTDKASMLDEVIEYLKTLQAQVHMMSRMSMPQMMMPMTMQQQLQMTMMAQMGMAGMGMGMGGMMDPMNSIGRPNIPGMPHQVLNPAAFMSMASWDGTNDRVPAGSSVVMPDPMASFLSACQTQPMTMDAYSRMAALFQQLHQNQVPNSKS</sequence>
<keyword evidence="5" id="KW-1185">Reference proteome</keyword>
<dbReference type="EMBL" id="JABWDY010014159">
    <property type="protein sequence ID" value="KAF5197834.1"/>
    <property type="molecule type" value="Genomic_DNA"/>
</dbReference>
<keyword evidence="1" id="KW-0805">Transcription regulation</keyword>
<keyword evidence="3" id="KW-0804">Transcription</keyword>
<dbReference type="InterPro" id="IPR031066">
    <property type="entry name" value="bHLH_ALC-like_plant"/>
</dbReference>
<keyword evidence="2" id="KW-0238">DNA-binding</keyword>
<dbReference type="CDD" id="cd11393">
    <property type="entry name" value="bHLH_AtbHLH_like"/>
    <property type="match status" value="1"/>
</dbReference>
<accession>A0A7J6WKD0</accession>
<gene>
    <name evidence="4" type="ORF">FRX31_012580</name>
</gene>
<dbReference type="SUPFAM" id="SSF47459">
    <property type="entry name" value="HLH, helix-loop-helix DNA-binding domain"/>
    <property type="match status" value="1"/>
</dbReference>
<evidence type="ECO:0000256" key="1">
    <source>
        <dbReference type="ARBA" id="ARBA00023015"/>
    </source>
</evidence>
<dbReference type="GO" id="GO:0005634">
    <property type="term" value="C:nucleus"/>
    <property type="evidence" value="ECO:0007669"/>
    <property type="project" value="TreeGrafter"/>
</dbReference>
<evidence type="ECO:0000256" key="3">
    <source>
        <dbReference type="ARBA" id="ARBA00023163"/>
    </source>
</evidence>
<dbReference type="InterPro" id="IPR045239">
    <property type="entry name" value="bHLH95_bHLH"/>
</dbReference>
<dbReference type="PANTHER" id="PTHR45855:SF23">
    <property type="entry name" value="TRANSCRIPTION FACTOR MEE8-RELATED"/>
    <property type="match status" value="1"/>
</dbReference>
<evidence type="ECO:0000256" key="2">
    <source>
        <dbReference type="ARBA" id="ARBA00023125"/>
    </source>
</evidence>
<dbReference type="Proteomes" id="UP000554482">
    <property type="component" value="Unassembled WGS sequence"/>
</dbReference>
<comment type="caution">
    <text evidence="4">The sequence shown here is derived from an EMBL/GenBank/DDBJ whole genome shotgun (WGS) entry which is preliminary data.</text>
</comment>
<dbReference type="AlphaFoldDB" id="A0A7J6WKD0"/>
<name>A0A7J6WKD0_THATH</name>
<dbReference type="PANTHER" id="PTHR45855">
    <property type="entry name" value="TRANSCRIPTION FACTOR PIF1-RELATED"/>
    <property type="match status" value="1"/>
</dbReference>
<evidence type="ECO:0000313" key="4">
    <source>
        <dbReference type="EMBL" id="KAF5197834.1"/>
    </source>
</evidence>